<dbReference type="RefSeq" id="WP_169505201.1">
    <property type="nucleotide sequence ID" value="NZ_JABBPN010000009.1"/>
</dbReference>
<organism evidence="2 3">
    <name type="scientific">Paenibacillus lemnae</name>
    <dbReference type="NCBI Taxonomy" id="1330551"/>
    <lineage>
        <taxon>Bacteria</taxon>
        <taxon>Bacillati</taxon>
        <taxon>Bacillota</taxon>
        <taxon>Bacilli</taxon>
        <taxon>Bacillales</taxon>
        <taxon>Paenibacillaceae</taxon>
        <taxon>Paenibacillus</taxon>
    </lineage>
</organism>
<reference evidence="2 3" key="1">
    <citation type="submission" date="2020-04" db="EMBL/GenBank/DDBJ databases">
        <title>Paenibacillus algicola sp. nov., a novel marine bacterium producing alginate lyase.</title>
        <authorList>
            <person name="Huang H."/>
        </authorList>
    </citation>
    <scope>NUCLEOTIDE SEQUENCE [LARGE SCALE GENOMIC DNA]</scope>
    <source>
        <strain evidence="2 3">L7-75</strain>
    </source>
</reference>
<protein>
    <submittedName>
        <fullName evidence="2">Uncharacterized protein</fullName>
    </submittedName>
</protein>
<dbReference type="AlphaFoldDB" id="A0A848M825"/>
<keyword evidence="3" id="KW-1185">Reference proteome</keyword>
<evidence type="ECO:0000313" key="3">
    <source>
        <dbReference type="Proteomes" id="UP000565468"/>
    </source>
</evidence>
<sequence length="206" mass="22790">MVKKTTAALFSLFFVFVLSTGASYTHAASWYAGVTKPGTTYLGMYAYIKTPTSYPSLGNNGESAWVSNITSTDDWIQTGIRYYSGYSGFRTYIEHTYNGIHGLDEVGTHLLDTSIQYTVQYEGADGRWHGYIGGYDKGSWNLGTYNNVQANAESHATNTQLGPFRFTSVSYKNSSGIWTVNDTAPTAQSPYWVSKTNNANFRVYGP</sequence>
<dbReference type="EMBL" id="JABBPN010000009">
    <property type="protein sequence ID" value="NMO96419.1"/>
    <property type="molecule type" value="Genomic_DNA"/>
</dbReference>
<dbReference type="Proteomes" id="UP000565468">
    <property type="component" value="Unassembled WGS sequence"/>
</dbReference>
<gene>
    <name evidence="2" type="ORF">HII30_11615</name>
</gene>
<feature type="signal peptide" evidence="1">
    <location>
        <begin position="1"/>
        <end position="27"/>
    </location>
</feature>
<keyword evidence="1" id="KW-0732">Signal</keyword>
<evidence type="ECO:0000313" key="2">
    <source>
        <dbReference type="EMBL" id="NMO96419.1"/>
    </source>
</evidence>
<proteinExistence type="predicted"/>
<comment type="caution">
    <text evidence="2">The sequence shown here is derived from an EMBL/GenBank/DDBJ whole genome shotgun (WGS) entry which is preliminary data.</text>
</comment>
<accession>A0A848M825</accession>
<name>A0A848M825_PAELE</name>
<feature type="chain" id="PRO_5032836457" evidence="1">
    <location>
        <begin position="28"/>
        <end position="206"/>
    </location>
</feature>
<evidence type="ECO:0000256" key="1">
    <source>
        <dbReference type="SAM" id="SignalP"/>
    </source>
</evidence>